<gene>
    <name evidence="2" type="ORF">L2A60_03175</name>
</gene>
<proteinExistence type="predicted"/>
<evidence type="ECO:0000256" key="1">
    <source>
        <dbReference type="SAM" id="SignalP"/>
    </source>
</evidence>
<dbReference type="Proteomes" id="UP001521209">
    <property type="component" value="Unassembled WGS sequence"/>
</dbReference>
<accession>A0ABS9DW72</accession>
<evidence type="ECO:0000313" key="2">
    <source>
        <dbReference type="EMBL" id="MCF3945687.1"/>
    </source>
</evidence>
<evidence type="ECO:0000313" key="3">
    <source>
        <dbReference type="Proteomes" id="UP001521209"/>
    </source>
</evidence>
<reference evidence="2 3" key="1">
    <citation type="submission" date="2022-01" db="EMBL/GenBank/DDBJ databases">
        <authorList>
            <person name="Won M."/>
            <person name="Kim S.-J."/>
            <person name="Kwon S.-W."/>
        </authorList>
    </citation>
    <scope>NUCLEOTIDE SEQUENCE [LARGE SCALE GENOMIC DNA]</scope>
    <source>
        <strain evidence="2 3">KCTC 23505</strain>
    </source>
</reference>
<protein>
    <submittedName>
        <fullName evidence="2">Uncharacterized protein</fullName>
    </submittedName>
</protein>
<feature type="signal peptide" evidence="1">
    <location>
        <begin position="1"/>
        <end position="28"/>
    </location>
</feature>
<sequence length="784" mass="83073">MTSRRLSRSWRARVAFAFLLVATGFAHARTVQPVWFRILLPADQSPATIGRAAFRLGPDAVLVFAAKLPVGRSALRQAAKSPDAEVIHLPDATVLRLPLARGQRIGIEAGKRSFRILIDASARTALIAPSISHGQIGLPATAAGPTIVLANPRTGTPILVGTVTDRGALRRRLQGPGYAVIPAWRGVVVAAASDELRLVRGQAGFVLRAAASAPPLPIGTPPVPASLLDSVPAATGGLGLPRATVVALRRRMESAQRRLAAAPPLDRLAAALRLARILLALGLGPEAHGVLTDLLRHDPAAIDDPHRRALLAVADVLSFRPVAALAAWPKDQPTIDRTDLWRGLAEAERGKTNRAARLLSRAVSRLLDQPPLPRAQIAPLAAEALVAGGRLAAAQSLFAALPHERRLALARAEALQAAQHPRAALAAFDVLIHGPDQRTAGIARSRSILLRYRLHQIGAHDAAASLARHIYDWRGTRHELDMRIALARLRAKAAEWPRALMGLRRAERLFPAGRSRIQHVRRALFGELVTTGALDRLEPLAAIAVIQNDTGLIPQGSAGSAILRILSRHLVALDLPDTAAPVMRQLIARASGDANRARLGLALARIEIDAGHLKQAQTALDSTNASDIDPKLVAARRLVADEIAARQGGSASLAFLVKSGNPRALALSARIAAARHDWKAAQAALRRLAAIEIPPAGPLDTHTSRIVTQWASAASQAGDARTLARLRAAYQSRLPPGRDAALFDTITAPPLVRGIALSAALHQIAAIERAGAALAPVPAKPPKH</sequence>
<feature type="chain" id="PRO_5045404783" evidence="1">
    <location>
        <begin position="29"/>
        <end position="784"/>
    </location>
</feature>
<name>A0ABS9DW72_9PROT</name>
<keyword evidence="3" id="KW-1185">Reference proteome</keyword>
<organism evidence="2 3">
    <name type="scientific">Acidiphilium iwatense</name>
    <dbReference type="NCBI Taxonomy" id="768198"/>
    <lineage>
        <taxon>Bacteria</taxon>
        <taxon>Pseudomonadati</taxon>
        <taxon>Pseudomonadota</taxon>
        <taxon>Alphaproteobacteria</taxon>
        <taxon>Acetobacterales</taxon>
        <taxon>Acidocellaceae</taxon>
        <taxon>Acidiphilium</taxon>
    </lineage>
</organism>
<comment type="caution">
    <text evidence="2">The sequence shown here is derived from an EMBL/GenBank/DDBJ whole genome shotgun (WGS) entry which is preliminary data.</text>
</comment>
<dbReference type="EMBL" id="JAKGBZ010000003">
    <property type="protein sequence ID" value="MCF3945687.1"/>
    <property type="molecule type" value="Genomic_DNA"/>
</dbReference>
<keyword evidence="1" id="KW-0732">Signal</keyword>